<name>A0ABQ9XH02_9EUKA</name>
<dbReference type="Proteomes" id="UP001281761">
    <property type="component" value="Unassembled WGS sequence"/>
</dbReference>
<organism evidence="2 3">
    <name type="scientific">Blattamonas nauphoetae</name>
    <dbReference type="NCBI Taxonomy" id="2049346"/>
    <lineage>
        <taxon>Eukaryota</taxon>
        <taxon>Metamonada</taxon>
        <taxon>Preaxostyla</taxon>
        <taxon>Oxymonadida</taxon>
        <taxon>Blattamonas</taxon>
    </lineage>
</organism>
<comment type="caution">
    <text evidence="2">The sequence shown here is derived from an EMBL/GenBank/DDBJ whole genome shotgun (WGS) entry which is preliminary data.</text>
</comment>
<reference evidence="2 3" key="1">
    <citation type="journal article" date="2022" name="bioRxiv">
        <title>Genomics of Preaxostyla Flagellates Illuminates Evolutionary Transitions and the Path Towards Mitochondrial Loss.</title>
        <authorList>
            <person name="Novak L.V.F."/>
            <person name="Treitli S.C."/>
            <person name="Pyrih J."/>
            <person name="Halakuc P."/>
            <person name="Pipaliya S.V."/>
            <person name="Vacek V."/>
            <person name="Brzon O."/>
            <person name="Soukal P."/>
            <person name="Eme L."/>
            <person name="Dacks J.B."/>
            <person name="Karnkowska A."/>
            <person name="Elias M."/>
            <person name="Hampl V."/>
        </authorList>
    </citation>
    <scope>NUCLEOTIDE SEQUENCE [LARGE SCALE GENOMIC DNA]</scope>
    <source>
        <strain evidence="2">NAU3</strain>
        <tissue evidence="2">Gut</tissue>
    </source>
</reference>
<dbReference type="EMBL" id="JARBJD010000155">
    <property type="protein sequence ID" value="KAK2949465.1"/>
    <property type="molecule type" value="Genomic_DNA"/>
</dbReference>
<feature type="compositionally biased region" description="Basic and acidic residues" evidence="1">
    <location>
        <begin position="1"/>
        <end position="17"/>
    </location>
</feature>
<evidence type="ECO:0000313" key="3">
    <source>
        <dbReference type="Proteomes" id="UP001281761"/>
    </source>
</evidence>
<accession>A0ABQ9XH02</accession>
<evidence type="ECO:0000256" key="1">
    <source>
        <dbReference type="SAM" id="MobiDB-lite"/>
    </source>
</evidence>
<proteinExistence type="predicted"/>
<feature type="region of interest" description="Disordered" evidence="1">
    <location>
        <begin position="1"/>
        <end position="22"/>
    </location>
</feature>
<keyword evidence="3" id="KW-1185">Reference proteome</keyword>
<evidence type="ECO:0000313" key="2">
    <source>
        <dbReference type="EMBL" id="KAK2949465.1"/>
    </source>
</evidence>
<gene>
    <name evidence="2" type="ORF">BLNAU_15553</name>
</gene>
<sequence length="84" mass="9380">MADRPKVPPPRIDEHPEAPLIMDNSQPAASKRFFSPITSIVTKTKISLFLECAKQHTGEQEVCNTTQGHIYTLRLRAKTSPHLG</sequence>
<protein>
    <submittedName>
        <fullName evidence="2">Uncharacterized protein</fullName>
    </submittedName>
</protein>